<proteinExistence type="predicted"/>
<protein>
    <submittedName>
        <fullName evidence="1">Uncharacterized protein</fullName>
    </submittedName>
</protein>
<dbReference type="OrthoDB" id="8765570at2"/>
<sequence>MRIERGRYRLTDITSRAAGIRGEDYLTYRPFLLRVLGRLARDGYAVPPGDGLDLVHDFFVEAWPEVVTRYDPNKAQFPTFLHLSFASFARPRIVKLARWRTNLVDPSAFLRRHEQWEYVEAQQERSFDLYLVSAAVESMEYQDRIILDFYIKDAGSEREIADRLGITRYRLRSKLADIFGNVAAKLGDLDAFPEPDSAIVVALWRDHRTAKETASYLKLTIPEVQAVRTRMFRLLAETVKGTGDMGHMDSTRTGEKKSLSRSDVKTLLHDAAGEPSEAREQAMERIRLHADAVLDHLEGLDDDTVLSEADADAFARIYSALSGEEDAKVLREVELPYVTAYESQEVSIGEAFRQSLVPGLSPKLRDLSSYFLGLKVADPETRDRLQASPTVRHGGPAARELAVYGLTPAALVAAAHAIASLARRECDRLRLEPGSAIRLGEGGSGRPMVDLDEAVGQVSLVAELDAEAARRTTRWLVEAAGFVPLLFDDFVAQPIGDEVSLRLTDEIEDDFFVRWRSLPLAGGSRATSDLSEV</sequence>
<dbReference type="AlphaFoldDB" id="A0A509EAP3"/>
<reference evidence="1 2" key="1">
    <citation type="submission" date="2019-06" db="EMBL/GenBank/DDBJ databases">
        <authorList>
            <person name="Rodrigo-Torres L."/>
            <person name="Arahal R. D."/>
            <person name="Lucena T."/>
        </authorList>
    </citation>
    <scope>NUCLEOTIDE SEQUENCE [LARGE SCALE GENOMIC DNA]</scope>
    <source>
        <strain evidence="1 2">SB0023/3</strain>
    </source>
</reference>
<organism evidence="1 2">
    <name type="scientific">Methylobacterium symbioticum</name>
    <dbReference type="NCBI Taxonomy" id="2584084"/>
    <lineage>
        <taxon>Bacteria</taxon>
        <taxon>Pseudomonadati</taxon>
        <taxon>Pseudomonadota</taxon>
        <taxon>Alphaproteobacteria</taxon>
        <taxon>Hyphomicrobiales</taxon>
        <taxon>Methylobacteriaceae</taxon>
        <taxon>Methylobacterium</taxon>
    </lineage>
</organism>
<dbReference type="EMBL" id="CABFPH010000006">
    <property type="protein sequence ID" value="VUD70213.1"/>
    <property type="molecule type" value="Genomic_DNA"/>
</dbReference>
<dbReference type="RefSeq" id="WP_142581801.1">
    <property type="nucleotide sequence ID" value="NZ_CABFPH010000006.1"/>
</dbReference>
<gene>
    <name evidence="1" type="ORF">MET9862_00776</name>
</gene>
<keyword evidence="2" id="KW-1185">Reference proteome</keyword>
<name>A0A509EAP3_9HYPH</name>
<evidence type="ECO:0000313" key="1">
    <source>
        <dbReference type="EMBL" id="VUD70213.1"/>
    </source>
</evidence>
<evidence type="ECO:0000313" key="2">
    <source>
        <dbReference type="Proteomes" id="UP000410984"/>
    </source>
</evidence>
<accession>A0A509EAP3</accession>
<dbReference type="Proteomes" id="UP000410984">
    <property type="component" value="Unassembled WGS sequence"/>
</dbReference>